<proteinExistence type="predicted"/>
<evidence type="ECO:0000313" key="2">
    <source>
        <dbReference type="EMBL" id="CAH1442857.1"/>
    </source>
</evidence>
<dbReference type="PANTHER" id="PTHR31515">
    <property type="entry name" value="TRANSMEMBRANE PROTEIN-RELATED"/>
    <property type="match status" value="1"/>
</dbReference>
<reference evidence="2 3" key="1">
    <citation type="submission" date="2022-01" db="EMBL/GenBank/DDBJ databases">
        <authorList>
            <person name="Xiong W."/>
            <person name="Schranz E."/>
        </authorList>
    </citation>
    <scope>NUCLEOTIDE SEQUENCE [LARGE SCALE GENOMIC DNA]</scope>
</reference>
<dbReference type="AlphaFoldDB" id="A0AAU9NY90"/>
<feature type="domain" description="DUF7906" evidence="1">
    <location>
        <begin position="123"/>
        <end position="214"/>
    </location>
</feature>
<dbReference type="PANTHER" id="PTHR31515:SF2">
    <property type="entry name" value="TRANSMEMBRANE PROTEIN"/>
    <property type="match status" value="1"/>
</dbReference>
<dbReference type="EMBL" id="CAKMRJ010005412">
    <property type="protein sequence ID" value="CAH1442857.1"/>
    <property type="molecule type" value="Genomic_DNA"/>
</dbReference>
<dbReference type="Gene3D" id="1.10.510.10">
    <property type="entry name" value="Transferase(Phosphotransferase) domain 1"/>
    <property type="match status" value="1"/>
</dbReference>
<sequence>MFILFSSSCLEFDPVIMLANWKSQPKGFRSFSRYCLLHDQAHTVLEMNYTDKQLTAAVVSKGLRPGLVGTESGAPPRLLSLVQSCWDADMHNRPSFDDIISKQETDTIEWYNSCLNALNNVERQYQEKDVADIIQSKVIQLLNGKNEDMKLQWAKDLKSSDFSGLHVECFTDTWIGKDRWAFIDLSAGPFSWGPTVGGEGVRTELSLPNVEKIIGAVAEITEEEAEDHLQDAIQEKFAAFGDQ</sequence>
<gene>
    <name evidence="2" type="ORF">LVIROSA_LOCUS28821</name>
</gene>
<organism evidence="2 3">
    <name type="scientific">Lactuca virosa</name>
    <dbReference type="NCBI Taxonomy" id="75947"/>
    <lineage>
        <taxon>Eukaryota</taxon>
        <taxon>Viridiplantae</taxon>
        <taxon>Streptophyta</taxon>
        <taxon>Embryophyta</taxon>
        <taxon>Tracheophyta</taxon>
        <taxon>Spermatophyta</taxon>
        <taxon>Magnoliopsida</taxon>
        <taxon>eudicotyledons</taxon>
        <taxon>Gunneridae</taxon>
        <taxon>Pentapetalae</taxon>
        <taxon>asterids</taxon>
        <taxon>campanulids</taxon>
        <taxon>Asterales</taxon>
        <taxon>Asteraceae</taxon>
        <taxon>Cichorioideae</taxon>
        <taxon>Cichorieae</taxon>
        <taxon>Lactucinae</taxon>
        <taxon>Lactuca</taxon>
    </lineage>
</organism>
<evidence type="ECO:0000259" key="1">
    <source>
        <dbReference type="Pfam" id="PF25483"/>
    </source>
</evidence>
<keyword evidence="3" id="KW-1185">Reference proteome</keyword>
<name>A0AAU9NY90_9ASTR</name>
<comment type="caution">
    <text evidence="2">The sequence shown here is derived from an EMBL/GenBank/DDBJ whole genome shotgun (WGS) entry which is preliminary data.</text>
</comment>
<evidence type="ECO:0000313" key="3">
    <source>
        <dbReference type="Proteomes" id="UP001157418"/>
    </source>
</evidence>
<protein>
    <recommendedName>
        <fullName evidence="1">DUF7906 domain-containing protein</fullName>
    </recommendedName>
</protein>
<dbReference type="InterPro" id="IPR057228">
    <property type="entry name" value="DUF7906"/>
</dbReference>
<dbReference type="Proteomes" id="UP001157418">
    <property type="component" value="Unassembled WGS sequence"/>
</dbReference>
<dbReference type="Pfam" id="PF25483">
    <property type="entry name" value="DUF7906"/>
    <property type="match status" value="1"/>
</dbReference>
<accession>A0AAU9NY90</accession>